<dbReference type="EMBL" id="MU274917">
    <property type="protein sequence ID" value="KAI0087468.1"/>
    <property type="molecule type" value="Genomic_DNA"/>
</dbReference>
<evidence type="ECO:0000313" key="2">
    <source>
        <dbReference type="Proteomes" id="UP001055072"/>
    </source>
</evidence>
<dbReference type="Proteomes" id="UP001055072">
    <property type="component" value="Unassembled WGS sequence"/>
</dbReference>
<comment type="caution">
    <text evidence="1">The sequence shown here is derived from an EMBL/GenBank/DDBJ whole genome shotgun (WGS) entry which is preliminary data.</text>
</comment>
<organism evidence="1 2">
    <name type="scientific">Irpex rosettiformis</name>
    <dbReference type="NCBI Taxonomy" id="378272"/>
    <lineage>
        <taxon>Eukaryota</taxon>
        <taxon>Fungi</taxon>
        <taxon>Dikarya</taxon>
        <taxon>Basidiomycota</taxon>
        <taxon>Agaricomycotina</taxon>
        <taxon>Agaricomycetes</taxon>
        <taxon>Polyporales</taxon>
        <taxon>Irpicaceae</taxon>
        <taxon>Irpex</taxon>
    </lineage>
</organism>
<reference evidence="1" key="1">
    <citation type="journal article" date="2021" name="Environ. Microbiol.">
        <title>Gene family expansions and transcriptome signatures uncover fungal adaptations to wood decay.</title>
        <authorList>
            <person name="Hage H."/>
            <person name="Miyauchi S."/>
            <person name="Viragh M."/>
            <person name="Drula E."/>
            <person name="Min B."/>
            <person name="Chaduli D."/>
            <person name="Navarro D."/>
            <person name="Favel A."/>
            <person name="Norest M."/>
            <person name="Lesage-Meessen L."/>
            <person name="Balint B."/>
            <person name="Merenyi Z."/>
            <person name="de Eugenio L."/>
            <person name="Morin E."/>
            <person name="Martinez A.T."/>
            <person name="Baldrian P."/>
            <person name="Stursova M."/>
            <person name="Martinez M.J."/>
            <person name="Novotny C."/>
            <person name="Magnuson J.K."/>
            <person name="Spatafora J.W."/>
            <person name="Maurice S."/>
            <person name="Pangilinan J."/>
            <person name="Andreopoulos W."/>
            <person name="LaButti K."/>
            <person name="Hundley H."/>
            <person name="Na H."/>
            <person name="Kuo A."/>
            <person name="Barry K."/>
            <person name="Lipzen A."/>
            <person name="Henrissat B."/>
            <person name="Riley R."/>
            <person name="Ahrendt S."/>
            <person name="Nagy L.G."/>
            <person name="Grigoriev I.V."/>
            <person name="Martin F."/>
            <person name="Rosso M.N."/>
        </authorList>
    </citation>
    <scope>NUCLEOTIDE SEQUENCE</scope>
    <source>
        <strain evidence="1">CBS 384.51</strain>
    </source>
</reference>
<name>A0ACB8TZK8_9APHY</name>
<proteinExistence type="predicted"/>
<protein>
    <submittedName>
        <fullName evidence="1">Iron permease</fullName>
    </submittedName>
</protein>
<accession>A0ACB8TZK8</accession>
<keyword evidence="2" id="KW-1185">Reference proteome</keyword>
<sequence length="551" mass="58965">MSSKVLQDSNQANHRHGVYFWCTFLAICVSLFMSALEVTGTSTALPTIVSDLQGADFVWVGSAYPLAATALLPASGGMAQIFGRRFTMLVALGLFALGSALCGCAQNMSWLIAARTIQGAGGGALQSLAGIIISDLVPLQQRGMYNSFIGLTWAVAAAIGPLVGGSLAVRGQWRWFFYINLPISGLAAVLVFVFLRLKTPPGTLKEKLYRMDWIGNIIFIASSTSTAIALTWGGLTFAWNSAATLVPSIVGFCGLALFLFYEEYYAEYPIVPFKLLTNRTSLSGYLQTFITPIVVIAVTYYFAAYWQSVKGASAVHGAVKCLGITCTIGPVMILTGASVAITKKYRIQLWIGWLVLIIGMGAFTTVKFDTPPSHPIVFSALVGTGGGILYAGQYFPVLAPLPVSENAHALALFSFFRTFASVWAVTIGGTILQNQLVKRLPEAFSSLFPGGAELAYASISVVPTLEEPLRSEIQKAFSDSIRVIWQVMAGISGLGLLCSLPMKGLPLHTQVDERWGIDSDGDSTGTSRDSRTDAEAELKVKDADACESMAP</sequence>
<gene>
    <name evidence="1" type="ORF">BDY19DRAFT_892919</name>
</gene>
<evidence type="ECO:0000313" key="1">
    <source>
        <dbReference type="EMBL" id="KAI0087468.1"/>
    </source>
</evidence>